<dbReference type="Proteomes" id="UP000606193">
    <property type="component" value="Unassembled WGS sequence"/>
</dbReference>
<protein>
    <submittedName>
        <fullName evidence="1">Virulence RhuM family protein</fullName>
    </submittedName>
</protein>
<dbReference type="RefSeq" id="WP_249297195.1">
    <property type="nucleotide sequence ID" value="NZ_JACRSX010000002.1"/>
</dbReference>
<dbReference type="PIRSF" id="PIRSF015268">
    <property type="entry name" value="Virulence_RhuM"/>
    <property type="match status" value="1"/>
</dbReference>
<name>A0ABR7MYQ3_9FIRM</name>
<gene>
    <name evidence="1" type="ORF">H8704_02530</name>
</gene>
<dbReference type="Pfam" id="PF13310">
    <property type="entry name" value="Virulence_RhuM"/>
    <property type="match status" value="1"/>
</dbReference>
<dbReference type="PANTHER" id="PTHR35810:SF1">
    <property type="entry name" value="CYTOPLASMIC PROTEIN"/>
    <property type="match status" value="1"/>
</dbReference>
<keyword evidence="2" id="KW-1185">Reference proteome</keyword>
<accession>A0ABR7MYQ3</accession>
<sequence length="348" mass="40719">MKKKKDEVTIRSSAAEYLTYVASVGEQQDSFEMRYEDENIWLTQKMMATLYDVSVAAINQHIKKVYDDSELERNSTIKKYLIVQKEGSRQVSREVAHYNLQVIIAVGFKVNNERAVQFRKWANSIVKDYTIKGWAMDDERLKNGGSVLTKEYFDRLLEQIREIRLSERRFYQKITDIYATALDYDRTAKTTKQFFAKVQNKMHYAVHGHTAAELIYERVDADKPHMGLTTWAAAPDGKIVKSDVSVAKNYLSEQEMRSLERIVSAYLDLAEDRAERHIPMTMEDWSKRLDLFLMADDREVLQDAGKITAEIAKAKAETEFEKYRVVQDRLFMSDFDKYMLELEENEKK</sequence>
<dbReference type="EMBL" id="JACRSX010000002">
    <property type="protein sequence ID" value="MBC8561514.1"/>
    <property type="molecule type" value="Genomic_DNA"/>
</dbReference>
<dbReference type="PANTHER" id="PTHR35810">
    <property type="entry name" value="CYTOPLASMIC PROTEIN-RELATED"/>
    <property type="match status" value="1"/>
</dbReference>
<reference evidence="1 2" key="1">
    <citation type="submission" date="2020-08" db="EMBL/GenBank/DDBJ databases">
        <title>Genome public.</title>
        <authorList>
            <person name="Liu C."/>
            <person name="Sun Q."/>
        </authorList>
    </citation>
    <scope>NUCLEOTIDE SEQUENCE [LARGE SCALE GENOMIC DNA]</scope>
    <source>
        <strain evidence="1 2">NSJ-37</strain>
    </source>
</reference>
<evidence type="ECO:0000313" key="1">
    <source>
        <dbReference type="EMBL" id="MBC8561514.1"/>
    </source>
</evidence>
<evidence type="ECO:0000313" key="2">
    <source>
        <dbReference type="Proteomes" id="UP000606193"/>
    </source>
</evidence>
<comment type="caution">
    <text evidence="1">The sequence shown here is derived from an EMBL/GenBank/DDBJ whole genome shotgun (WGS) entry which is preliminary data.</text>
</comment>
<proteinExistence type="predicted"/>
<organism evidence="1 2">
    <name type="scientific">Jutongia huaianensis</name>
    <dbReference type="NCBI Taxonomy" id="2763668"/>
    <lineage>
        <taxon>Bacteria</taxon>
        <taxon>Bacillati</taxon>
        <taxon>Bacillota</taxon>
        <taxon>Clostridia</taxon>
        <taxon>Lachnospirales</taxon>
        <taxon>Lachnospiraceae</taxon>
        <taxon>Jutongia</taxon>
    </lineage>
</organism>
<dbReference type="InterPro" id="IPR011204">
    <property type="entry name" value="Virulence_RhuM-like"/>
</dbReference>